<feature type="signal peptide" evidence="2">
    <location>
        <begin position="1"/>
        <end position="21"/>
    </location>
</feature>
<name>A0ABW1YK79_9GAMM</name>
<gene>
    <name evidence="3" type="ORF">ACFQBM_07610</name>
</gene>
<feature type="chain" id="PRO_5045967993" description="YHS domain-containing protein" evidence="2">
    <location>
        <begin position="22"/>
        <end position="113"/>
    </location>
</feature>
<evidence type="ECO:0000256" key="2">
    <source>
        <dbReference type="SAM" id="SignalP"/>
    </source>
</evidence>
<proteinExistence type="predicted"/>
<sequence>MKPIFISMVLLLSLAAMSVKGYGHDKALVLEGPYLGQKSPGSIPEVYASATVSTGHRDHSGFFTPEGKYFFFNRNPGRKGTDGDIYWVDAKKIETPRPESRSENMRSPASGEE</sequence>
<reference evidence="4" key="1">
    <citation type="journal article" date="2019" name="Int. J. Syst. Evol. Microbiol.">
        <title>The Global Catalogue of Microorganisms (GCM) 10K type strain sequencing project: providing services to taxonomists for standard genome sequencing and annotation.</title>
        <authorList>
            <consortium name="The Broad Institute Genomics Platform"/>
            <consortium name="The Broad Institute Genome Sequencing Center for Infectious Disease"/>
            <person name="Wu L."/>
            <person name="Ma J."/>
        </authorList>
    </citation>
    <scope>NUCLEOTIDE SEQUENCE [LARGE SCALE GENOMIC DNA]</scope>
    <source>
        <strain evidence="4">CGMCC 1.13718</strain>
    </source>
</reference>
<evidence type="ECO:0000313" key="4">
    <source>
        <dbReference type="Proteomes" id="UP001596425"/>
    </source>
</evidence>
<protein>
    <recommendedName>
        <fullName evidence="5">YHS domain-containing protein</fullName>
    </recommendedName>
</protein>
<organism evidence="3 4">
    <name type="scientific">Microbulbifer taiwanensis</name>
    <dbReference type="NCBI Taxonomy" id="986746"/>
    <lineage>
        <taxon>Bacteria</taxon>
        <taxon>Pseudomonadati</taxon>
        <taxon>Pseudomonadota</taxon>
        <taxon>Gammaproteobacteria</taxon>
        <taxon>Cellvibrionales</taxon>
        <taxon>Microbulbiferaceae</taxon>
        <taxon>Microbulbifer</taxon>
    </lineage>
</organism>
<feature type="compositionally biased region" description="Basic and acidic residues" evidence="1">
    <location>
        <begin position="92"/>
        <end position="104"/>
    </location>
</feature>
<evidence type="ECO:0000256" key="1">
    <source>
        <dbReference type="SAM" id="MobiDB-lite"/>
    </source>
</evidence>
<keyword evidence="2" id="KW-0732">Signal</keyword>
<comment type="caution">
    <text evidence="3">The sequence shown here is derived from an EMBL/GenBank/DDBJ whole genome shotgun (WGS) entry which is preliminary data.</text>
</comment>
<keyword evidence="4" id="KW-1185">Reference proteome</keyword>
<evidence type="ECO:0000313" key="3">
    <source>
        <dbReference type="EMBL" id="MFC6633139.1"/>
    </source>
</evidence>
<dbReference type="RefSeq" id="WP_193189373.1">
    <property type="nucleotide sequence ID" value="NZ_JACZFR010000006.1"/>
</dbReference>
<dbReference type="EMBL" id="JBHSVR010000001">
    <property type="protein sequence ID" value="MFC6633139.1"/>
    <property type="molecule type" value="Genomic_DNA"/>
</dbReference>
<dbReference type="Proteomes" id="UP001596425">
    <property type="component" value="Unassembled WGS sequence"/>
</dbReference>
<evidence type="ECO:0008006" key="5">
    <source>
        <dbReference type="Google" id="ProtNLM"/>
    </source>
</evidence>
<accession>A0ABW1YK79</accession>
<feature type="region of interest" description="Disordered" evidence="1">
    <location>
        <begin position="92"/>
        <end position="113"/>
    </location>
</feature>